<name>J3LBC6_ORYBR</name>
<accession>J3LBC6</accession>
<dbReference type="EnsemblPlants" id="OB02G19430.1">
    <property type="protein sequence ID" value="OB02G19430.1"/>
    <property type="gene ID" value="OB02G19430"/>
</dbReference>
<dbReference type="AlphaFoldDB" id="J3LBC6"/>
<evidence type="ECO:0000313" key="1">
    <source>
        <dbReference type="EnsemblPlants" id="OB02G19430.1"/>
    </source>
</evidence>
<dbReference type="Proteomes" id="UP000006038">
    <property type="component" value="Unassembled WGS sequence"/>
</dbReference>
<evidence type="ECO:0000313" key="2">
    <source>
        <dbReference type="Proteomes" id="UP000006038"/>
    </source>
</evidence>
<keyword evidence="2" id="KW-1185">Reference proteome</keyword>
<dbReference type="HOGENOM" id="CLU_2945397_0_0_1"/>
<organism evidence="1">
    <name type="scientific">Oryza brachyantha</name>
    <name type="common">malo sina</name>
    <dbReference type="NCBI Taxonomy" id="4533"/>
    <lineage>
        <taxon>Eukaryota</taxon>
        <taxon>Viridiplantae</taxon>
        <taxon>Streptophyta</taxon>
        <taxon>Embryophyta</taxon>
        <taxon>Tracheophyta</taxon>
        <taxon>Spermatophyta</taxon>
        <taxon>Magnoliopsida</taxon>
        <taxon>Liliopsida</taxon>
        <taxon>Poales</taxon>
        <taxon>Poaceae</taxon>
        <taxon>BOP clade</taxon>
        <taxon>Oryzoideae</taxon>
        <taxon>Oryzeae</taxon>
        <taxon>Oryzinae</taxon>
        <taxon>Oryza</taxon>
    </lineage>
</organism>
<dbReference type="Gramene" id="OB02G19430.1">
    <property type="protein sequence ID" value="OB02G19430.1"/>
    <property type="gene ID" value="OB02G19430"/>
</dbReference>
<reference evidence="1" key="1">
    <citation type="submission" date="2013-04" db="UniProtKB">
        <authorList>
            <consortium name="EnsemblPlants"/>
        </authorList>
    </citation>
    <scope>IDENTIFICATION</scope>
</reference>
<protein>
    <submittedName>
        <fullName evidence="1">Uncharacterized protein</fullName>
    </submittedName>
</protein>
<sequence>MRCRRCSLRRRTRSEGGSLGFVHCSVRADELIALHICWRNWLCHVSSQHCELELTQQNFR</sequence>
<proteinExistence type="predicted"/>